<feature type="domain" description="PH" evidence="1">
    <location>
        <begin position="473"/>
        <end position="568"/>
    </location>
</feature>
<dbReference type="GO" id="GO:0004674">
    <property type="term" value="F:protein serine/threonine kinase activity"/>
    <property type="evidence" value="ECO:0007669"/>
    <property type="project" value="TreeGrafter"/>
</dbReference>
<dbReference type="AlphaFoldDB" id="A0AAD7K574"/>
<evidence type="ECO:0000313" key="3">
    <source>
        <dbReference type="EMBL" id="KAJ7778418.1"/>
    </source>
</evidence>
<dbReference type="InterPro" id="IPR011993">
    <property type="entry name" value="PH-like_dom_sf"/>
</dbReference>
<dbReference type="Proteomes" id="UP001215598">
    <property type="component" value="Unassembled WGS sequence"/>
</dbReference>
<dbReference type="PROSITE" id="PS50011">
    <property type="entry name" value="PROTEIN_KINASE_DOM"/>
    <property type="match status" value="1"/>
</dbReference>
<dbReference type="SUPFAM" id="SSF56112">
    <property type="entry name" value="Protein kinase-like (PK-like)"/>
    <property type="match status" value="1"/>
</dbReference>
<feature type="domain" description="Protein kinase" evidence="2">
    <location>
        <begin position="161"/>
        <end position="425"/>
    </location>
</feature>
<reference evidence="3" key="1">
    <citation type="submission" date="2023-03" db="EMBL/GenBank/DDBJ databases">
        <title>Massive genome expansion in bonnet fungi (Mycena s.s.) driven by repeated elements and novel gene families across ecological guilds.</title>
        <authorList>
            <consortium name="Lawrence Berkeley National Laboratory"/>
            <person name="Harder C.B."/>
            <person name="Miyauchi S."/>
            <person name="Viragh M."/>
            <person name="Kuo A."/>
            <person name="Thoen E."/>
            <person name="Andreopoulos B."/>
            <person name="Lu D."/>
            <person name="Skrede I."/>
            <person name="Drula E."/>
            <person name="Henrissat B."/>
            <person name="Morin E."/>
            <person name="Kohler A."/>
            <person name="Barry K."/>
            <person name="LaButti K."/>
            <person name="Morin E."/>
            <person name="Salamov A."/>
            <person name="Lipzen A."/>
            <person name="Mereny Z."/>
            <person name="Hegedus B."/>
            <person name="Baldrian P."/>
            <person name="Stursova M."/>
            <person name="Weitz H."/>
            <person name="Taylor A."/>
            <person name="Grigoriev I.V."/>
            <person name="Nagy L.G."/>
            <person name="Martin F."/>
            <person name="Kauserud H."/>
        </authorList>
    </citation>
    <scope>NUCLEOTIDE SEQUENCE</scope>
    <source>
        <strain evidence="3">CBHHK182m</strain>
    </source>
</reference>
<keyword evidence="3" id="KW-0418">Kinase</keyword>
<dbReference type="GO" id="GO:0005524">
    <property type="term" value="F:ATP binding"/>
    <property type="evidence" value="ECO:0007669"/>
    <property type="project" value="InterPro"/>
</dbReference>
<dbReference type="GO" id="GO:0005737">
    <property type="term" value="C:cytoplasm"/>
    <property type="evidence" value="ECO:0007669"/>
    <property type="project" value="UniProtKB-ARBA"/>
</dbReference>
<accession>A0AAD7K574</accession>
<gene>
    <name evidence="3" type="ORF">B0H16DRAFT_1683652</name>
</gene>
<dbReference type="InterPro" id="IPR001245">
    <property type="entry name" value="Ser-Thr/Tyr_kinase_cat_dom"/>
</dbReference>
<dbReference type="SMART" id="SM00233">
    <property type="entry name" value="PH"/>
    <property type="match status" value="1"/>
</dbReference>
<evidence type="ECO:0000313" key="4">
    <source>
        <dbReference type="Proteomes" id="UP001215598"/>
    </source>
</evidence>
<comment type="caution">
    <text evidence="3">The sequence shown here is derived from an EMBL/GenBank/DDBJ whole genome shotgun (WGS) entry which is preliminary data.</text>
</comment>
<organism evidence="3 4">
    <name type="scientific">Mycena metata</name>
    <dbReference type="NCBI Taxonomy" id="1033252"/>
    <lineage>
        <taxon>Eukaryota</taxon>
        <taxon>Fungi</taxon>
        <taxon>Dikarya</taxon>
        <taxon>Basidiomycota</taxon>
        <taxon>Agaricomycotina</taxon>
        <taxon>Agaricomycetes</taxon>
        <taxon>Agaricomycetidae</taxon>
        <taxon>Agaricales</taxon>
        <taxon>Marasmiineae</taxon>
        <taxon>Mycenaceae</taxon>
        <taxon>Mycena</taxon>
    </lineage>
</organism>
<dbReference type="InterPro" id="IPR000719">
    <property type="entry name" value="Prot_kinase_dom"/>
</dbReference>
<dbReference type="PROSITE" id="PS50003">
    <property type="entry name" value="PH_DOMAIN"/>
    <property type="match status" value="1"/>
</dbReference>
<dbReference type="Pfam" id="PF00169">
    <property type="entry name" value="PH"/>
    <property type="match status" value="1"/>
</dbReference>
<dbReference type="PROSITE" id="PS00109">
    <property type="entry name" value="PROTEIN_KINASE_TYR"/>
    <property type="match status" value="1"/>
</dbReference>
<sequence length="629" mass="70533">MCARCAFKAHDNRVPQSLPLIRSSSDLAMFQKTLDSYLRSMASESVVDAIVKSLEFRKILLELTYELGLEDDSGLRAALHVDEERIATLLLSILQSHAAQNSVLRLEGDSAQSFLDVVQNLLDKGFLIAQEHSQMARRIIGKLSAACDKLPSSLFIAGVDGREEHPTFVGGYGEIYRATYSAQTVALKYVRAVHYLRGTELRRLRLKFAREALVWKDLHHPHILPFLGIDLGNFPARLGLVSPWMENGTVLKYLQDHGHANVDKLLSEVAQGLQYLHSRNIVHGDLRGANILITKDWSACLADFGLSVFTDVTASTSNRAGSVYWMAPELLDPQRFGNGKFTRTPASDVYAYGCVCFELYTGQPPYRDLLEPAALLKVLNGERPGRPPGPPAMLDLLWAYVTQYWAESAITRPTSETVVQNMAAVASKRKYQRPAVLQSDIQRGLLDTRSSSSAAPASRDIQAELRAAGVNTGVLREGPVIVKGTGKFVSWFWENTWLVLKEQTLNLYKSENLSLQASILLRDVTKIERTDVKPHCLLLETQDRRYFLSLKNDDELYGWKDDIYSRSPLAVVIGTPSDFVQRGLPNGWNKLLRLAHAEQRNERKAARLAAHRKRERELEYAVTTLMRGM</sequence>
<keyword evidence="4" id="KW-1185">Reference proteome</keyword>
<dbReference type="Gene3D" id="1.10.510.10">
    <property type="entry name" value="Transferase(Phosphotransferase) domain 1"/>
    <property type="match status" value="1"/>
</dbReference>
<keyword evidence="3" id="KW-0808">Transferase</keyword>
<evidence type="ECO:0000259" key="2">
    <source>
        <dbReference type="PROSITE" id="PS50011"/>
    </source>
</evidence>
<dbReference type="SUPFAM" id="SSF50729">
    <property type="entry name" value="PH domain-like"/>
    <property type="match status" value="1"/>
</dbReference>
<dbReference type="InterPro" id="IPR051681">
    <property type="entry name" value="Ser/Thr_Kinases-Pseudokinases"/>
</dbReference>
<dbReference type="EMBL" id="JARKIB010000007">
    <property type="protein sequence ID" value="KAJ7778418.1"/>
    <property type="molecule type" value="Genomic_DNA"/>
</dbReference>
<evidence type="ECO:0000259" key="1">
    <source>
        <dbReference type="PROSITE" id="PS50003"/>
    </source>
</evidence>
<dbReference type="InterPro" id="IPR001849">
    <property type="entry name" value="PH_domain"/>
</dbReference>
<name>A0AAD7K574_9AGAR</name>
<protein>
    <submittedName>
        <fullName evidence="3">Kinase-like domain-containing protein</fullName>
    </submittedName>
</protein>
<dbReference type="Pfam" id="PF07714">
    <property type="entry name" value="PK_Tyr_Ser-Thr"/>
    <property type="match status" value="1"/>
</dbReference>
<proteinExistence type="predicted"/>
<dbReference type="InterPro" id="IPR008266">
    <property type="entry name" value="Tyr_kinase_AS"/>
</dbReference>
<dbReference type="InterPro" id="IPR011009">
    <property type="entry name" value="Kinase-like_dom_sf"/>
</dbReference>
<dbReference type="PANTHER" id="PTHR44329">
    <property type="entry name" value="SERINE/THREONINE-PROTEIN KINASE TNNI3K-RELATED"/>
    <property type="match status" value="1"/>
</dbReference>
<dbReference type="Gene3D" id="2.30.29.30">
    <property type="entry name" value="Pleckstrin-homology domain (PH domain)/Phosphotyrosine-binding domain (PTB)"/>
    <property type="match status" value="1"/>
</dbReference>